<feature type="compositionally biased region" description="Basic and acidic residues" evidence="9">
    <location>
        <begin position="10"/>
        <end position="22"/>
    </location>
</feature>
<name>A0A3S3PRU1_9ACAR</name>
<evidence type="ECO:0000256" key="3">
    <source>
        <dbReference type="ARBA" id="ARBA00022771"/>
    </source>
</evidence>
<evidence type="ECO:0000256" key="8">
    <source>
        <dbReference type="PROSITE-ProRule" id="PRU00042"/>
    </source>
</evidence>
<keyword evidence="12" id="KW-1185">Reference proteome</keyword>
<keyword evidence="7" id="KW-0539">Nucleus</keyword>
<keyword evidence="2" id="KW-0479">Metal-binding</keyword>
<evidence type="ECO:0000256" key="9">
    <source>
        <dbReference type="SAM" id="MobiDB-lite"/>
    </source>
</evidence>
<dbReference type="GO" id="GO:0006357">
    <property type="term" value="P:regulation of transcription by RNA polymerase II"/>
    <property type="evidence" value="ECO:0007669"/>
    <property type="project" value="TreeGrafter"/>
</dbReference>
<feature type="domain" description="C2H2-type" evidence="10">
    <location>
        <begin position="232"/>
        <end position="261"/>
    </location>
</feature>
<dbReference type="SMART" id="SM00355">
    <property type="entry name" value="ZnF_C2H2"/>
    <property type="match status" value="2"/>
</dbReference>
<dbReference type="PROSITE" id="PS50157">
    <property type="entry name" value="ZINC_FINGER_C2H2_2"/>
    <property type="match status" value="2"/>
</dbReference>
<feature type="domain" description="C2H2-type" evidence="10">
    <location>
        <begin position="181"/>
        <end position="206"/>
    </location>
</feature>
<dbReference type="GO" id="GO:0005634">
    <property type="term" value="C:nucleus"/>
    <property type="evidence" value="ECO:0007669"/>
    <property type="project" value="UniProtKB-SubCell"/>
</dbReference>
<dbReference type="PANTHER" id="PTHR46179">
    <property type="entry name" value="ZINC FINGER PROTEIN"/>
    <property type="match status" value="1"/>
</dbReference>
<feature type="compositionally biased region" description="Polar residues" evidence="9">
    <location>
        <begin position="23"/>
        <end position="39"/>
    </location>
</feature>
<dbReference type="PROSITE" id="PS00028">
    <property type="entry name" value="ZINC_FINGER_C2H2_1"/>
    <property type="match status" value="2"/>
</dbReference>
<dbReference type="Proteomes" id="UP000285301">
    <property type="component" value="Unassembled WGS sequence"/>
</dbReference>
<dbReference type="OrthoDB" id="10597853at2759"/>
<comment type="caution">
    <text evidence="11">The sequence shown here is derived from an EMBL/GenBank/DDBJ whole genome shotgun (WGS) entry which is preliminary data.</text>
</comment>
<evidence type="ECO:0000259" key="10">
    <source>
        <dbReference type="PROSITE" id="PS50157"/>
    </source>
</evidence>
<sequence length="328" mass="36839">MGSFLSSFRAKPEDAANEKCARNDSQSSNEANSVESPNDNGAFENRDEGRDELDNSLNEAEYETNEPASVESLDAQNDCSHSICGETKDHCSVSSTIVVPTNSLSYEEVVESCNHLYSPSQAISSSLEATCGTLDHSDINITADIEEEIIREEQEDNGELLKLNNETNDGNISHEKIGDYYFCTFPHCRSKFKRLNHFERHLNTVHEQVANSLNYIDTSLQARKLETAKEPLICSYPNCNKTYKSRKSFQKHITSHERATPLMIDEEYELNFDGGRKRNLSQTDQSSESSRSESVASKSDRSSLCDSTTYQNGKSMTPPLKKKRKQVT</sequence>
<dbReference type="AlphaFoldDB" id="A0A3S3PRU1"/>
<dbReference type="EMBL" id="NCKU01003748">
    <property type="protein sequence ID" value="RWS06995.1"/>
    <property type="molecule type" value="Genomic_DNA"/>
</dbReference>
<feature type="compositionally biased region" description="Polar residues" evidence="9">
    <location>
        <begin position="304"/>
        <end position="315"/>
    </location>
</feature>
<evidence type="ECO:0000256" key="4">
    <source>
        <dbReference type="ARBA" id="ARBA00022833"/>
    </source>
</evidence>
<feature type="region of interest" description="Disordered" evidence="9">
    <location>
        <begin position="1"/>
        <end position="52"/>
    </location>
</feature>
<evidence type="ECO:0000313" key="11">
    <source>
        <dbReference type="EMBL" id="RWS06995.1"/>
    </source>
</evidence>
<accession>A0A3S3PRU1</accession>
<keyword evidence="4" id="KW-0862">Zinc</keyword>
<feature type="region of interest" description="Disordered" evidence="9">
    <location>
        <begin position="275"/>
        <end position="328"/>
    </location>
</feature>
<dbReference type="InterPro" id="IPR013087">
    <property type="entry name" value="Znf_C2H2_type"/>
</dbReference>
<dbReference type="Gene3D" id="3.30.160.60">
    <property type="entry name" value="Classic Zinc Finger"/>
    <property type="match status" value="1"/>
</dbReference>
<protein>
    <recommendedName>
        <fullName evidence="10">C2H2-type domain-containing protein</fullName>
    </recommendedName>
</protein>
<dbReference type="PANTHER" id="PTHR46179:SF13">
    <property type="entry name" value="C2H2-TYPE DOMAIN-CONTAINING PROTEIN"/>
    <property type="match status" value="1"/>
</dbReference>
<reference evidence="11 12" key="1">
    <citation type="journal article" date="2018" name="Gigascience">
        <title>Genomes of trombidid mites reveal novel predicted allergens and laterally-transferred genes associated with secondary metabolism.</title>
        <authorList>
            <person name="Dong X."/>
            <person name="Chaisiri K."/>
            <person name="Xia D."/>
            <person name="Armstrong S.D."/>
            <person name="Fang Y."/>
            <person name="Donnelly M.J."/>
            <person name="Kadowaki T."/>
            <person name="McGarry J.W."/>
            <person name="Darby A.C."/>
            <person name="Makepeace B.L."/>
        </authorList>
    </citation>
    <scope>NUCLEOTIDE SEQUENCE [LARGE SCALE GENOMIC DNA]</scope>
    <source>
        <strain evidence="11">UoL-WK</strain>
    </source>
</reference>
<evidence type="ECO:0000256" key="7">
    <source>
        <dbReference type="ARBA" id="ARBA00023242"/>
    </source>
</evidence>
<keyword evidence="3 8" id="KW-0863">Zinc-finger</keyword>
<feature type="compositionally biased region" description="Low complexity" evidence="9">
    <location>
        <begin position="281"/>
        <end position="297"/>
    </location>
</feature>
<evidence type="ECO:0000256" key="1">
    <source>
        <dbReference type="ARBA" id="ARBA00004123"/>
    </source>
</evidence>
<dbReference type="GO" id="GO:0008270">
    <property type="term" value="F:zinc ion binding"/>
    <property type="evidence" value="ECO:0007669"/>
    <property type="project" value="UniProtKB-KW"/>
</dbReference>
<evidence type="ECO:0000313" key="12">
    <source>
        <dbReference type="Proteomes" id="UP000285301"/>
    </source>
</evidence>
<evidence type="ECO:0000256" key="5">
    <source>
        <dbReference type="ARBA" id="ARBA00023015"/>
    </source>
</evidence>
<comment type="subcellular location">
    <subcellularLocation>
        <location evidence="1">Nucleus</location>
    </subcellularLocation>
</comment>
<keyword evidence="6" id="KW-0804">Transcription</keyword>
<keyword evidence="5" id="KW-0805">Transcription regulation</keyword>
<organism evidence="11 12">
    <name type="scientific">Dinothrombium tinctorium</name>
    <dbReference type="NCBI Taxonomy" id="1965070"/>
    <lineage>
        <taxon>Eukaryota</taxon>
        <taxon>Metazoa</taxon>
        <taxon>Ecdysozoa</taxon>
        <taxon>Arthropoda</taxon>
        <taxon>Chelicerata</taxon>
        <taxon>Arachnida</taxon>
        <taxon>Acari</taxon>
        <taxon>Acariformes</taxon>
        <taxon>Trombidiformes</taxon>
        <taxon>Prostigmata</taxon>
        <taxon>Anystina</taxon>
        <taxon>Parasitengona</taxon>
        <taxon>Trombidioidea</taxon>
        <taxon>Trombidiidae</taxon>
        <taxon>Dinothrombium</taxon>
    </lineage>
</organism>
<proteinExistence type="predicted"/>
<gene>
    <name evidence="11" type="ORF">B4U79_16168</name>
</gene>
<evidence type="ECO:0000256" key="2">
    <source>
        <dbReference type="ARBA" id="ARBA00022723"/>
    </source>
</evidence>
<dbReference type="InterPro" id="IPR051061">
    <property type="entry name" value="Zinc_finger_trans_reg"/>
</dbReference>
<evidence type="ECO:0000256" key="6">
    <source>
        <dbReference type="ARBA" id="ARBA00023163"/>
    </source>
</evidence>